<dbReference type="RefSeq" id="WP_138015541.1">
    <property type="nucleotide sequence ID" value="NZ_SULI01000005.1"/>
</dbReference>
<proteinExistence type="predicted"/>
<protein>
    <recommendedName>
        <fullName evidence="2">Flagellar motor switch protein FliN-like C-terminal domain-containing protein</fullName>
    </recommendedName>
</protein>
<feature type="region of interest" description="Disordered" evidence="1">
    <location>
        <begin position="290"/>
        <end position="328"/>
    </location>
</feature>
<dbReference type="Pfam" id="PF01052">
    <property type="entry name" value="FliMN_C"/>
    <property type="match status" value="1"/>
</dbReference>
<dbReference type="SUPFAM" id="SSF101801">
    <property type="entry name" value="Surface presentation of antigens (SPOA)"/>
    <property type="match status" value="1"/>
</dbReference>
<dbReference type="EMBL" id="SULI01000005">
    <property type="protein sequence ID" value="TKZ21338.1"/>
    <property type="molecule type" value="Genomic_DNA"/>
</dbReference>
<dbReference type="AlphaFoldDB" id="A0A4U7N6K7"/>
<dbReference type="GO" id="GO:0071978">
    <property type="term" value="P:bacterial-type flagellum-dependent swarming motility"/>
    <property type="evidence" value="ECO:0007669"/>
    <property type="project" value="TreeGrafter"/>
</dbReference>
<dbReference type="OrthoDB" id="7824563at2"/>
<evidence type="ECO:0000259" key="2">
    <source>
        <dbReference type="Pfam" id="PF01052"/>
    </source>
</evidence>
<comment type="caution">
    <text evidence="3">The sequence shown here is derived from an EMBL/GenBank/DDBJ whole genome shotgun (WGS) entry which is preliminary data.</text>
</comment>
<name>A0A4U7N6K7_9RHOB</name>
<dbReference type="PANTHER" id="PTHR30034:SF6">
    <property type="entry name" value="YOP PROTEINS TRANSLOCATION PROTEIN Q"/>
    <property type="match status" value="1"/>
</dbReference>
<keyword evidence="4" id="KW-1185">Reference proteome</keyword>
<organism evidence="3 4">
    <name type="scientific">Shimia litoralis</name>
    <dbReference type="NCBI Taxonomy" id="420403"/>
    <lineage>
        <taxon>Bacteria</taxon>
        <taxon>Pseudomonadati</taxon>
        <taxon>Pseudomonadota</taxon>
        <taxon>Alphaproteobacteria</taxon>
        <taxon>Rhodobacterales</taxon>
        <taxon>Roseobacteraceae</taxon>
    </lineage>
</organism>
<accession>A0A4U7N6K7</accession>
<dbReference type="GO" id="GO:0050918">
    <property type="term" value="P:positive chemotaxis"/>
    <property type="evidence" value="ECO:0007669"/>
    <property type="project" value="TreeGrafter"/>
</dbReference>
<evidence type="ECO:0000313" key="4">
    <source>
        <dbReference type="Proteomes" id="UP000306575"/>
    </source>
</evidence>
<dbReference type="PANTHER" id="PTHR30034">
    <property type="entry name" value="FLAGELLAR MOTOR SWITCH PROTEIN FLIM"/>
    <property type="match status" value="1"/>
</dbReference>
<dbReference type="InterPro" id="IPR036429">
    <property type="entry name" value="SpoA-like_sf"/>
</dbReference>
<dbReference type="Gene3D" id="2.30.330.10">
    <property type="entry name" value="SpoA-like"/>
    <property type="match status" value="1"/>
</dbReference>
<dbReference type="Proteomes" id="UP000306575">
    <property type="component" value="Unassembled WGS sequence"/>
</dbReference>
<evidence type="ECO:0000313" key="3">
    <source>
        <dbReference type="EMBL" id="TKZ21338.1"/>
    </source>
</evidence>
<gene>
    <name evidence="3" type="ORF">FAP39_06245</name>
</gene>
<evidence type="ECO:0000256" key="1">
    <source>
        <dbReference type="SAM" id="MobiDB-lite"/>
    </source>
</evidence>
<reference evidence="3 4" key="1">
    <citation type="submission" date="2019-04" db="EMBL/GenBank/DDBJ databases">
        <title>Genome sequence of Pelagicola litoralis CL-ES2.</title>
        <authorList>
            <person name="Cao J."/>
        </authorList>
    </citation>
    <scope>NUCLEOTIDE SEQUENCE [LARGE SCALE GENOMIC DNA]</scope>
    <source>
        <strain evidence="3 4">CL-ES2</strain>
    </source>
</reference>
<feature type="domain" description="Flagellar motor switch protein FliN-like C-terminal" evidence="2">
    <location>
        <begin position="220"/>
        <end position="287"/>
    </location>
</feature>
<dbReference type="InterPro" id="IPR001543">
    <property type="entry name" value="FliN-like_C"/>
</dbReference>
<sequence length="367" mass="39384">MAEIQKTSILGRKTRNTQNDVGASDDPLCRALRIGLERTADDLLGLQLCVSSASQRTVGWTAFEKLFASNAMYALLEGGDGIRAGVIIDMPVLCGLVEHETIGRVSPTPAEDRRPTKVDAALVAPLIDETLVRLDADLEGAHGQIQSEGLCFGAMAPDSRGLILALEDTRYVVIDLLVSLASGAKSGSMRFVLPMRRVAKDKPAERDHTDTSKQEFRNSVLRAPATLNVVLTRMELALTDLQNLMVGQVIPIKGDVIDKAVLELPNGQHVSAASLGQMNGMKAVRVLHPDLPRNTSSAPPEAEPAPPEEDVVTPNPAAPPVPAPRVEVQEHEEVENMLDLVENFDDLEIPDDLLSDGAGLPEASLQA</sequence>